<proteinExistence type="predicted"/>
<dbReference type="SUPFAM" id="SSF56235">
    <property type="entry name" value="N-terminal nucleophile aminohydrolases (Ntn hydrolases)"/>
    <property type="match status" value="1"/>
</dbReference>
<dbReference type="GO" id="GO:0033345">
    <property type="term" value="P:L-asparagine catabolic process via L-aspartate"/>
    <property type="evidence" value="ECO:0007669"/>
    <property type="project" value="TreeGrafter"/>
</dbReference>
<evidence type="ECO:0000256" key="4">
    <source>
        <dbReference type="PIRSR" id="PIRSR600246-1"/>
    </source>
</evidence>
<protein>
    <recommendedName>
        <fullName evidence="7">HIT domain-containing protein</fullName>
    </recommendedName>
</protein>
<dbReference type="InterPro" id="IPR036265">
    <property type="entry name" value="HIT-like_sf"/>
</dbReference>
<evidence type="ECO:0000256" key="3">
    <source>
        <dbReference type="ARBA" id="ARBA00022840"/>
    </source>
</evidence>
<dbReference type="InterPro" id="IPR011146">
    <property type="entry name" value="HIT-like"/>
</dbReference>
<dbReference type="Pfam" id="PF00152">
    <property type="entry name" value="tRNA-synt_2"/>
    <property type="match status" value="1"/>
</dbReference>
<comment type="caution">
    <text evidence="8">The sequence shown here is derived from an EMBL/GenBank/DDBJ whole genome shotgun (WGS) entry which is preliminary data.</text>
</comment>
<sequence length="725" mass="78589">MSKLEAGIVDGASAGYGAVACTEATKNPVAVANALLEQGPHVMLVGRFADEANKNFGFEVVTNDHFTTPYRKAYWDQTAAALGQRDSGSEMGTVGAIVLDEHGNLAAGASTGGPTGKVDGRIGDTAVLGAGLSADSKLAVLCSGAGDQIFKHLVAANVAKYHVTGSSIRDAARKALQSISATGASCAMAVIDAEGNAAIESTAKLFSVSWAPASGPSTTGLLPTSFPILPTHTIHQCLRNRITVDRALWGGALCSCHGRRRCLSILPLHGLSKEWHPVTSKEKEFHEEYPGYISSNDGPMMAAEKLDGISSRIRAVSGLTAPFNNRFNGPDEDSKLFARIIRGELGQWRIWEDDHHVAFLTPFANTPGFTVLVPRKHLPSDIFAIKGEEFSALMESAHSVGNLLRQALGTSRCGMIFEGFEIDHAHVKLIPIHRHSEATGTTVTVAPFNHHYQGSVTSLNGPLLKGTASLTLDAAELRKKIPVKTITSPRSWADPPRHLSAVLQEPWYKSLFTIQDALFHDSIAFFQKQLGYKYRAAVIQAVAGTTAHLKSLLELHRSSGGKFPRVTVDDALKLVVMNSNDWRYVVESDTSKGRTLTRDGELKLIQHFGGAVWVTEMDHLSVPFYQAFIDDTQAKARCGDLLLGNGEVLGAGERHVEVKDMLAALEQHQVPAQGYPWYTEIREHKPLLTTGWGMGIERFVAWVFQHNDIRNMTIIPRMKGISFAP</sequence>
<dbReference type="InterPro" id="IPR029055">
    <property type="entry name" value="Ntn_hydrolases_N"/>
</dbReference>
<evidence type="ECO:0000256" key="2">
    <source>
        <dbReference type="ARBA" id="ARBA00022741"/>
    </source>
</evidence>
<dbReference type="Proteomes" id="UP001302126">
    <property type="component" value="Unassembled WGS sequence"/>
</dbReference>
<organism evidence="8 9">
    <name type="scientific">Podospora australis</name>
    <dbReference type="NCBI Taxonomy" id="1536484"/>
    <lineage>
        <taxon>Eukaryota</taxon>
        <taxon>Fungi</taxon>
        <taxon>Dikarya</taxon>
        <taxon>Ascomycota</taxon>
        <taxon>Pezizomycotina</taxon>
        <taxon>Sordariomycetes</taxon>
        <taxon>Sordariomycetidae</taxon>
        <taxon>Sordariales</taxon>
        <taxon>Podosporaceae</taxon>
        <taxon>Podospora</taxon>
    </lineage>
</organism>
<dbReference type="InterPro" id="IPR004364">
    <property type="entry name" value="Aa-tRNA-synt_II"/>
</dbReference>
<accession>A0AAN6WHS4</accession>
<evidence type="ECO:0000256" key="1">
    <source>
        <dbReference type="ARBA" id="ARBA00022598"/>
    </source>
</evidence>
<comment type="caution">
    <text evidence="6">Lacks conserved residue(s) required for the propagation of feature annotation.</text>
</comment>
<feature type="active site" description="Nucleophile" evidence="4">
    <location>
        <position position="93"/>
    </location>
</feature>
<gene>
    <name evidence="8" type="ORF">QBC35DRAFT_479397</name>
</gene>
<dbReference type="GO" id="GO:0005524">
    <property type="term" value="F:ATP binding"/>
    <property type="evidence" value="ECO:0007669"/>
    <property type="project" value="InterPro"/>
</dbReference>
<evidence type="ECO:0000313" key="8">
    <source>
        <dbReference type="EMBL" id="KAK4182081.1"/>
    </source>
</evidence>
<dbReference type="SUPFAM" id="SSF55681">
    <property type="entry name" value="Class II aaRS and biotin synthetases"/>
    <property type="match status" value="1"/>
</dbReference>
<keyword evidence="2" id="KW-0547">Nucleotide-binding</keyword>
<feature type="domain" description="HIT" evidence="7">
    <location>
        <begin position="336"/>
        <end position="440"/>
    </location>
</feature>
<dbReference type="GO" id="GO:0016787">
    <property type="term" value="F:hydrolase activity"/>
    <property type="evidence" value="ECO:0007669"/>
    <property type="project" value="InterPro"/>
</dbReference>
<dbReference type="PANTHER" id="PTHR10188:SF42">
    <property type="entry name" value="SI:CH211-256M1.8"/>
    <property type="match status" value="1"/>
</dbReference>
<evidence type="ECO:0000313" key="9">
    <source>
        <dbReference type="Proteomes" id="UP001302126"/>
    </source>
</evidence>
<dbReference type="GO" id="GO:0005737">
    <property type="term" value="C:cytoplasm"/>
    <property type="evidence" value="ECO:0007669"/>
    <property type="project" value="TreeGrafter"/>
</dbReference>
<keyword evidence="3" id="KW-0067">ATP-binding</keyword>
<dbReference type="Pfam" id="PF01230">
    <property type="entry name" value="HIT"/>
    <property type="match status" value="1"/>
</dbReference>
<dbReference type="Gene3D" id="3.30.428.10">
    <property type="entry name" value="HIT-like"/>
    <property type="match status" value="1"/>
</dbReference>
<dbReference type="PROSITE" id="PS51084">
    <property type="entry name" value="HIT_2"/>
    <property type="match status" value="1"/>
</dbReference>
<reference evidence="8" key="1">
    <citation type="journal article" date="2023" name="Mol. Phylogenet. Evol.">
        <title>Genome-scale phylogeny and comparative genomics of the fungal order Sordariales.</title>
        <authorList>
            <person name="Hensen N."/>
            <person name="Bonometti L."/>
            <person name="Westerberg I."/>
            <person name="Brannstrom I.O."/>
            <person name="Guillou S."/>
            <person name="Cros-Aarteil S."/>
            <person name="Calhoun S."/>
            <person name="Haridas S."/>
            <person name="Kuo A."/>
            <person name="Mondo S."/>
            <person name="Pangilinan J."/>
            <person name="Riley R."/>
            <person name="LaButti K."/>
            <person name="Andreopoulos B."/>
            <person name="Lipzen A."/>
            <person name="Chen C."/>
            <person name="Yan M."/>
            <person name="Daum C."/>
            <person name="Ng V."/>
            <person name="Clum A."/>
            <person name="Steindorff A."/>
            <person name="Ohm R.A."/>
            <person name="Martin F."/>
            <person name="Silar P."/>
            <person name="Natvig D.O."/>
            <person name="Lalanne C."/>
            <person name="Gautier V."/>
            <person name="Ament-Velasquez S.L."/>
            <person name="Kruys A."/>
            <person name="Hutchinson M.I."/>
            <person name="Powell A.J."/>
            <person name="Barry K."/>
            <person name="Miller A.N."/>
            <person name="Grigoriev I.V."/>
            <person name="Debuchy R."/>
            <person name="Gladieux P."/>
            <person name="Hiltunen Thoren M."/>
            <person name="Johannesson H."/>
        </authorList>
    </citation>
    <scope>NUCLEOTIDE SEQUENCE</scope>
    <source>
        <strain evidence="8">PSN309</strain>
    </source>
</reference>
<dbReference type="InterPro" id="IPR000246">
    <property type="entry name" value="Peptidase_T2"/>
</dbReference>
<evidence type="ECO:0000259" key="7">
    <source>
        <dbReference type="PROSITE" id="PS51084"/>
    </source>
</evidence>
<dbReference type="EMBL" id="MU864772">
    <property type="protein sequence ID" value="KAK4182081.1"/>
    <property type="molecule type" value="Genomic_DNA"/>
</dbReference>
<keyword evidence="9" id="KW-1185">Reference proteome</keyword>
<evidence type="ECO:0000256" key="6">
    <source>
        <dbReference type="PROSITE-ProRule" id="PRU00464"/>
    </source>
</evidence>
<dbReference type="Gene3D" id="3.60.20.30">
    <property type="entry name" value="(Glycosyl)asparaginase"/>
    <property type="match status" value="1"/>
</dbReference>
<dbReference type="AlphaFoldDB" id="A0AAN6WHS4"/>
<evidence type="ECO:0000256" key="5">
    <source>
        <dbReference type="PIRSR" id="PIRSR600246-3"/>
    </source>
</evidence>
<dbReference type="PANTHER" id="PTHR10188">
    <property type="entry name" value="L-ASPARAGINASE"/>
    <property type="match status" value="1"/>
</dbReference>
<dbReference type="Gene3D" id="3.30.930.10">
    <property type="entry name" value="Bira Bifunctional Protein, Domain 2"/>
    <property type="match status" value="1"/>
</dbReference>
<dbReference type="SUPFAM" id="SSF54197">
    <property type="entry name" value="HIT-like"/>
    <property type="match status" value="1"/>
</dbReference>
<dbReference type="PROSITE" id="PS51257">
    <property type="entry name" value="PROKAR_LIPOPROTEIN"/>
    <property type="match status" value="1"/>
</dbReference>
<dbReference type="Pfam" id="PF01112">
    <property type="entry name" value="Asparaginase_2"/>
    <property type="match status" value="1"/>
</dbReference>
<reference evidence="8" key="2">
    <citation type="submission" date="2023-05" db="EMBL/GenBank/DDBJ databases">
        <authorList>
            <consortium name="Lawrence Berkeley National Laboratory"/>
            <person name="Steindorff A."/>
            <person name="Hensen N."/>
            <person name="Bonometti L."/>
            <person name="Westerberg I."/>
            <person name="Brannstrom I.O."/>
            <person name="Guillou S."/>
            <person name="Cros-Aarteil S."/>
            <person name="Calhoun S."/>
            <person name="Haridas S."/>
            <person name="Kuo A."/>
            <person name="Mondo S."/>
            <person name="Pangilinan J."/>
            <person name="Riley R."/>
            <person name="Labutti K."/>
            <person name="Andreopoulos B."/>
            <person name="Lipzen A."/>
            <person name="Chen C."/>
            <person name="Yanf M."/>
            <person name="Daum C."/>
            <person name="Ng V."/>
            <person name="Clum A."/>
            <person name="Ohm R."/>
            <person name="Martin F."/>
            <person name="Silar P."/>
            <person name="Natvig D."/>
            <person name="Lalanne C."/>
            <person name="Gautier V."/>
            <person name="Ament-Velasquez S.L."/>
            <person name="Kruys A."/>
            <person name="Hutchinson M.I."/>
            <person name="Powell A.J."/>
            <person name="Barry K."/>
            <person name="Miller A.N."/>
            <person name="Grigoriev I.V."/>
            <person name="Debuchy R."/>
            <person name="Gladieux P."/>
            <person name="Thoren M.H."/>
            <person name="Johannesson H."/>
        </authorList>
    </citation>
    <scope>NUCLEOTIDE SEQUENCE</scope>
    <source>
        <strain evidence="8">PSN309</strain>
    </source>
</reference>
<dbReference type="InterPro" id="IPR045864">
    <property type="entry name" value="aa-tRNA-synth_II/BPL/LPL"/>
</dbReference>
<dbReference type="GO" id="GO:0006418">
    <property type="term" value="P:tRNA aminoacylation for protein translation"/>
    <property type="evidence" value="ECO:0007669"/>
    <property type="project" value="InterPro"/>
</dbReference>
<keyword evidence="1" id="KW-0436">Ligase</keyword>
<dbReference type="GO" id="GO:0004812">
    <property type="term" value="F:aminoacyl-tRNA ligase activity"/>
    <property type="evidence" value="ECO:0007669"/>
    <property type="project" value="InterPro"/>
</dbReference>
<name>A0AAN6WHS4_9PEZI</name>
<feature type="site" description="Cleavage; by autolysis" evidence="5">
    <location>
        <begin position="92"/>
        <end position="93"/>
    </location>
</feature>